<evidence type="ECO:0000313" key="6">
    <source>
        <dbReference type="EMBL" id="ORE12626.1"/>
    </source>
</evidence>
<evidence type="ECO:0000256" key="2">
    <source>
        <dbReference type="ARBA" id="ARBA00023006"/>
    </source>
</evidence>
<evidence type="ECO:0000256" key="4">
    <source>
        <dbReference type="SAM" id="MobiDB-lite"/>
    </source>
</evidence>
<dbReference type="PANTHER" id="PTHR13430">
    <property type="match status" value="1"/>
</dbReference>
<dbReference type="VEuPathDB" id="FungiDB:BCV72DRAFT_52644"/>
<evidence type="ECO:0000313" key="7">
    <source>
        <dbReference type="Proteomes" id="UP000242381"/>
    </source>
</evidence>
<dbReference type="InterPro" id="IPR036570">
    <property type="entry name" value="HORMA_dom_sf"/>
</dbReference>
<dbReference type="PANTHER" id="PTHR13430:SF4">
    <property type="entry name" value="AUTOPHAGY-RELATED PROTEIN 13"/>
    <property type="match status" value="1"/>
</dbReference>
<dbReference type="GO" id="GO:1990316">
    <property type="term" value="C:Atg1/ULK1 kinase complex"/>
    <property type="evidence" value="ECO:0007669"/>
    <property type="project" value="InterPro"/>
</dbReference>
<evidence type="ECO:0000256" key="3">
    <source>
        <dbReference type="RuleBase" id="RU361214"/>
    </source>
</evidence>
<dbReference type="InterPro" id="IPR040182">
    <property type="entry name" value="ATG13"/>
</dbReference>
<accession>A0A1X0RKV9</accession>
<dbReference type="GO" id="GO:0034727">
    <property type="term" value="P:piecemeal microautophagy of the nucleus"/>
    <property type="evidence" value="ECO:0007669"/>
    <property type="project" value="TreeGrafter"/>
</dbReference>
<dbReference type="Gene3D" id="3.30.900.10">
    <property type="entry name" value="HORMA domain"/>
    <property type="match status" value="2"/>
</dbReference>
<name>A0A1X0RKV9_RHIZD</name>
<gene>
    <name evidence="6" type="ORF">BCV71DRAFT_269031</name>
</gene>
<evidence type="ECO:0000259" key="5">
    <source>
        <dbReference type="Pfam" id="PF10033"/>
    </source>
</evidence>
<proteinExistence type="inferred from homology"/>
<dbReference type="EMBL" id="KV921629">
    <property type="protein sequence ID" value="ORE12626.1"/>
    <property type="molecule type" value="Genomic_DNA"/>
</dbReference>
<dbReference type="Proteomes" id="UP000242381">
    <property type="component" value="Unassembled WGS sequence"/>
</dbReference>
<dbReference type="Pfam" id="PF10033">
    <property type="entry name" value="ATG13"/>
    <property type="match status" value="1"/>
</dbReference>
<dbReference type="VEuPathDB" id="FungiDB:BCV72DRAFT_244555"/>
<dbReference type="AlphaFoldDB" id="A0A1X0RKV9"/>
<feature type="domain" description="Autophagy-related protein 13 N-terminal" evidence="5">
    <location>
        <begin position="97"/>
        <end position="212"/>
    </location>
</feature>
<dbReference type="GO" id="GO:0000423">
    <property type="term" value="P:mitophagy"/>
    <property type="evidence" value="ECO:0007669"/>
    <property type="project" value="TreeGrafter"/>
</dbReference>
<protein>
    <recommendedName>
        <fullName evidence="3">Autophagy-related protein 13</fullName>
    </recommendedName>
</protein>
<feature type="region of interest" description="Disordered" evidence="4">
    <location>
        <begin position="229"/>
        <end position="293"/>
    </location>
</feature>
<dbReference type="GO" id="GO:0000407">
    <property type="term" value="C:phagophore assembly site"/>
    <property type="evidence" value="ECO:0007669"/>
    <property type="project" value="TreeGrafter"/>
</dbReference>
<dbReference type="GO" id="GO:0034497">
    <property type="term" value="P:protein localization to phagophore assembly site"/>
    <property type="evidence" value="ECO:0007669"/>
    <property type="project" value="TreeGrafter"/>
</dbReference>
<evidence type="ECO:0000256" key="1">
    <source>
        <dbReference type="ARBA" id="ARBA00005246"/>
    </source>
</evidence>
<dbReference type="OMA" id="IETNDYR"/>
<organism evidence="6 7">
    <name type="scientific">Rhizopus microsporus</name>
    <dbReference type="NCBI Taxonomy" id="58291"/>
    <lineage>
        <taxon>Eukaryota</taxon>
        <taxon>Fungi</taxon>
        <taxon>Fungi incertae sedis</taxon>
        <taxon>Mucoromycota</taxon>
        <taxon>Mucoromycotina</taxon>
        <taxon>Mucoromycetes</taxon>
        <taxon>Mucorales</taxon>
        <taxon>Mucorineae</taxon>
        <taxon>Rhizopodaceae</taxon>
        <taxon>Rhizopus</taxon>
    </lineage>
</organism>
<dbReference type="InterPro" id="IPR018731">
    <property type="entry name" value="Atg13_N"/>
</dbReference>
<comment type="similarity">
    <text evidence="1 3">Belongs to the ATG13 family. Fungi subfamily.</text>
</comment>
<dbReference type="GO" id="GO:0005829">
    <property type="term" value="C:cytosol"/>
    <property type="evidence" value="ECO:0007669"/>
    <property type="project" value="TreeGrafter"/>
</dbReference>
<feature type="compositionally biased region" description="Low complexity" evidence="4">
    <location>
        <begin position="242"/>
        <end position="269"/>
    </location>
</feature>
<reference evidence="6 7" key="1">
    <citation type="journal article" date="2016" name="Proc. Natl. Acad. Sci. U.S.A.">
        <title>Lipid metabolic changes in an early divergent fungus govern the establishment of a mutualistic symbiosis with endobacteria.</title>
        <authorList>
            <person name="Lastovetsky O.A."/>
            <person name="Gaspar M.L."/>
            <person name="Mondo S.J."/>
            <person name="LaButti K.M."/>
            <person name="Sandor L."/>
            <person name="Grigoriev I.V."/>
            <person name="Henry S.A."/>
            <person name="Pawlowska T.E."/>
        </authorList>
    </citation>
    <scope>NUCLEOTIDE SEQUENCE [LARGE SCALE GENOMIC DNA]</scope>
    <source>
        <strain evidence="6 7">ATCC 11559</strain>
    </source>
</reference>
<sequence>MAQSQSVTENNNKTEPLIIRTAYSTEQIIQNFYNKIVQIIIQSRVNIQHDTYNINRYFNIETNDYRHVQEELAIWSSFIKRHQLPPPLYINIYLETDNKRILIESWKLSNYSSEPNMNSIDLDKRVVLLFRVLHSLVRLLPSHNLHKRLKRNGNKNAFISYKLLVDQHMTRKDDIFLDKLLYKKEKIDSFDFQEILTPFGTLKLQVSYREHCPLDIKKELFHSKKSYSRSTSSNTATFHLTSSRSTASNSSSNSNSSSSSSSSNSSRPPSLRRRNISDRRISTPIMVSPFKSPSLSPQPDLLCSQTFEKMRSMVDHSRKIEFSSCFDRYKNTKKYLGGTRRGSQASDHSIRTVDDEEDLKEFMKFIGTKQELKIFHHSLVCDPKQDKQSLSYFRDIHNVLSSYPDMVSSPVPFQKVKQSLRLEDDPVRPICLRRRPSVMPATAKQTDDDDDSLLFRMSELGDDVPMQSI</sequence>
<keyword evidence="2 3" id="KW-0072">Autophagy</keyword>